<evidence type="ECO:0000259" key="1">
    <source>
        <dbReference type="Pfam" id="PF01370"/>
    </source>
</evidence>
<dbReference type="Gene3D" id="3.40.50.720">
    <property type="entry name" value="NAD(P)-binding Rossmann-like Domain"/>
    <property type="match status" value="1"/>
</dbReference>
<evidence type="ECO:0000313" key="2">
    <source>
        <dbReference type="EMBL" id="APE29932.1"/>
    </source>
</evidence>
<organism evidence="2 3">
    <name type="scientific">Halomonas aestuarii</name>
    <dbReference type="NCBI Taxonomy" id="1897729"/>
    <lineage>
        <taxon>Bacteria</taxon>
        <taxon>Pseudomonadati</taxon>
        <taxon>Pseudomonadota</taxon>
        <taxon>Gammaproteobacteria</taxon>
        <taxon>Oceanospirillales</taxon>
        <taxon>Halomonadaceae</taxon>
        <taxon>Halomonas</taxon>
    </lineage>
</organism>
<sequence>MRREGPITVFGGTGFLGDAIVRELVEAGHVVRIAARHPALPAWVEEGDVIELATADIRDETSVAAALAGASAVVNAVSLYVETRETSFEAIHVTGAGRLARLARAAGIERLVQVSGIGATPDSPSAYVRARARGEEAVLDALPKAIIVRPSVMFGPHDAFLSGLEGLTRLPMIPLFGRGTNRLQPVHVGDVARAIALLTGHPATERRFFEFGGPEVLSYREILEALLAHLQRERPLVPLPFPAWRLAAALVGWLPGPPLTRDQVILMQADNVADEDVGGFRDLKILPHSLRESLPSCLPSAPAKA</sequence>
<dbReference type="SUPFAM" id="SSF51735">
    <property type="entry name" value="NAD(P)-binding Rossmann-fold domains"/>
    <property type="match status" value="1"/>
</dbReference>
<dbReference type="GO" id="GO:0044877">
    <property type="term" value="F:protein-containing complex binding"/>
    <property type="evidence" value="ECO:0007669"/>
    <property type="project" value="TreeGrafter"/>
</dbReference>
<dbReference type="Proteomes" id="UP000181985">
    <property type="component" value="Chromosome"/>
</dbReference>
<dbReference type="PANTHER" id="PTHR12126:SF11">
    <property type="entry name" value="NADH DEHYDROGENASE [UBIQUINONE] 1 ALPHA SUBCOMPLEX SUBUNIT 9, MITOCHONDRIAL"/>
    <property type="match status" value="1"/>
</dbReference>
<protein>
    <submittedName>
        <fullName evidence="2">Epimerase</fullName>
    </submittedName>
</protein>
<dbReference type="CDD" id="cd05271">
    <property type="entry name" value="NDUFA9_like_SDR_a"/>
    <property type="match status" value="1"/>
</dbReference>
<dbReference type="AlphaFoldDB" id="A0A1J0VD26"/>
<dbReference type="OrthoDB" id="9776313at2"/>
<dbReference type="InterPro" id="IPR051207">
    <property type="entry name" value="ComplexI_NDUFA9_subunit"/>
</dbReference>
<evidence type="ECO:0000313" key="3">
    <source>
        <dbReference type="Proteomes" id="UP000181985"/>
    </source>
</evidence>
<dbReference type="InterPro" id="IPR001509">
    <property type="entry name" value="Epimerase_deHydtase"/>
</dbReference>
<dbReference type="InterPro" id="IPR036291">
    <property type="entry name" value="NAD(P)-bd_dom_sf"/>
</dbReference>
<dbReference type="PANTHER" id="PTHR12126">
    <property type="entry name" value="NADH-UBIQUINONE OXIDOREDUCTASE 39 KDA SUBUNIT-RELATED"/>
    <property type="match status" value="1"/>
</dbReference>
<name>A0A1J0VD26_9GAMM</name>
<dbReference type="KEGG" id="hsi:BOX17_02515"/>
<dbReference type="Pfam" id="PF01370">
    <property type="entry name" value="Epimerase"/>
    <property type="match status" value="1"/>
</dbReference>
<accession>A0A1J0VD26</accession>
<reference evidence="3" key="1">
    <citation type="submission" date="2016-11" db="EMBL/GenBank/DDBJ databases">
        <title>Halolamina sediminis sp. nov., an extremely halophilic archaeon isolated from solar salt.</title>
        <authorList>
            <person name="Koh H.-W."/>
            <person name="Rani S."/>
            <person name="Park S.-J."/>
        </authorList>
    </citation>
    <scope>NUCLEOTIDE SEQUENCE [LARGE SCALE GENOMIC DNA]</scope>
    <source>
        <strain evidence="3">Hb3</strain>
    </source>
</reference>
<keyword evidence="3" id="KW-1185">Reference proteome</keyword>
<proteinExistence type="predicted"/>
<feature type="domain" description="NAD-dependent epimerase/dehydratase" evidence="1">
    <location>
        <begin position="7"/>
        <end position="204"/>
    </location>
</feature>
<dbReference type="RefSeq" id="WP_071941919.1">
    <property type="nucleotide sequence ID" value="NZ_CP018139.1"/>
</dbReference>
<dbReference type="EMBL" id="CP018139">
    <property type="protein sequence ID" value="APE29932.1"/>
    <property type="molecule type" value="Genomic_DNA"/>
</dbReference>
<gene>
    <name evidence="2" type="ORF">BOX17_02515</name>
</gene>